<proteinExistence type="predicted"/>
<gene>
    <name evidence="2" type="ORF">RJ639_027725</name>
</gene>
<dbReference type="Proteomes" id="UP001188597">
    <property type="component" value="Unassembled WGS sequence"/>
</dbReference>
<evidence type="ECO:0000313" key="2">
    <source>
        <dbReference type="EMBL" id="KAK3039581.1"/>
    </source>
</evidence>
<feature type="domain" description="N-acetyltransferase" evidence="1">
    <location>
        <begin position="8"/>
        <end position="194"/>
    </location>
</feature>
<dbReference type="PANTHER" id="PTHR47542:SF2">
    <property type="entry name" value="ACYL-COA N-ACYLTRANSFERASES (NAT) SUPERFAMILY PROTEIN"/>
    <property type="match status" value="1"/>
</dbReference>
<accession>A0AA88X4W2</accession>
<evidence type="ECO:0000259" key="1">
    <source>
        <dbReference type="PROSITE" id="PS51186"/>
    </source>
</evidence>
<dbReference type="InterPro" id="IPR016181">
    <property type="entry name" value="Acyl_CoA_acyltransferase"/>
</dbReference>
<dbReference type="Pfam" id="PF00583">
    <property type="entry name" value="Acetyltransf_1"/>
    <property type="match status" value="1"/>
</dbReference>
<dbReference type="PROSITE" id="PS51186">
    <property type="entry name" value="GNAT"/>
    <property type="match status" value="1"/>
</dbReference>
<keyword evidence="3" id="KW-1185">Reference proteome</keyword>
<dbReference type="GO" id="GO:0016747">
    <property type="term" value="F:acyltransferase activity, transferring groups other than amino-acyl groups"/>
    <property type="evidence" value="ECO:0007669"/>
    <property type="project" value="InterPro"/>
</dbReference>
<evidence type="ECO:0000313" key="3">
    <source>
        <dbReference type="Proteomes" id="UP001188597"/>
    </source>
</evidence>
<dbReference type="Gene3D" id="3.40.630.30">
    <property type="match status" value="1"/>
</dbReference>
<organism evidence="2 3">
    <name type="scientific">Escallonia herrerae</name>
    <dbReference type="NCBI Taxonomy" id="1293975"/>
    <lineage>
        <taxon>Eukaryota</taxon>
        <taxon>Viridiplantae</taxon>
        <taxon>Streptophyta</taxon>
        <taxon>Embryophyta</taxon>
        <taxon>Tracheophyta</taxon>
        <taxon>Spermatophyta</taxon>
        <taxon>Magnoliopsida</taxon>
        <taxon>eudicotyledons</taxon>
        <taxon>Gunneridae</taxon>
        <taxon>Pentapetalae</taxon>
        <taxon>asterids</taxon>
        <taxon>campanulids</taxon>
        <taxon>Escalloniales</taxon>
        <taxon>Escalloniaceae</taxon>
        <taxon>Escallonia</taxon>
    </lineage>
</organism>
<reference evidence="2" key="1">
    <citation type="submission" date="2022-12" db="EMBL/GenBank/DDBJ databases">
        <title>Draft genome assemblies for two species of Escallonia (Escalloniales).</title>
        <authorList>
            <person name="Chanderbali A."/>
            <person name="Dervinis C."/>
            <person name="Anghel I."/>
            <person name="Soltis D."/>
            <person name="Soltis P."/>
            <person name="Zapata F."/>
        </authorList>
    </citation>
    <scope>NUCLEOTIDE SEQUENCE</scope>
    <source>
        <strain evidence="2">UCBG64.0493</strain>
        <tissue evidence="2">Leaf</tissue>
    </source>
</reference>
<protein>
    <recommendedName>
        <fullName evidence="1">N-acetyltransferase domain-containing protein</fullName>
    </recommendedName>
</protein>
<sequence length="196" mass="22421">MMPNWVIVELHRNSANWSQIVGDIVRLERKIFPKHESLARSYDDELSKKNSGLLYYEIDGCVAGYAMYSWPSSLCASITKLAGATWAPSSMSWLYVRGFLEIVVWRYKGEALASTVDAGVLKENYRRHGLGEALLKAAIDRCRTRNVHRVSLHVEPLRISALNLYKKLGFQVDNLIVGYYSSNRNAYRMYLDFTSD</sequence>
<comment type="caution">
    <text evidence="2">The sequence shown here is derived from an EMBL/GenBank/DDBJ whole genome shotgun (WGS) entry which is preliminary data.</text>
</comment>
<dbReference type="CDD" id="cd04301">
    <property type="entry name" value="NAT_SF"/>
    <property type="match status" value="1"/>
</dbReference>
<dbReference type="AlphaFoldDB" id="A0AA88X4W2"/>
<dbReference type="InterPro" id="IPR000182">
    <property type="entry name" value="GNAT_dom"/>
</dbReference>
<dbReference type="PANTHER" id="PTHR47542">
    <property type="entry name" value="ACYL-COA N-ACYLTRANSFERASES (NAT) SUPERFAMILY PROTEIN"/>
    <property type="match status" value="1"/>
</dbReference>
<name>A0AA88X4W2_9ASTE</name>
<dbReference type="SUPFAM" id="SSF55729">
    <property type="entry name" value="Acyl-CoA N-acyltransferases (Nat)"/>
    <property type="match status" value="1"/>
</dbReference>
<dbReference type="EMBL" id="JAVXUP010000074">
    <property type="protein sequence ID" value="KAK3039581.1"/>
    <property type="molecule type" value="Genomic_DNA"/>
</dbReference>